<dbReference type="STRING" id="50990.A0A4Y7PW59"/>
<dbReference type="InterPro" id="IPR001810">
    <property type="entry name" value="F-box_dom"/>
</dbReference>
<dbReference type="VEuPathDB" id="FungiDB:BD410DRAFT_841981"/>
<protein>
    <recommendedName>
        <fullName evidence="1">F-box domain-containing protein</fullName>
    </recommendedName>
</protein>
<dbReference type="Pfam" id="PF12937">
    <property type="entry name" value="F-box-like"/>
    <property type="match status" value="1"/>
</dbReference>
<evidence type="ECO:0000259" key="1">
    <source>
        <dbReference type="Pfam" id="PF12937"/>
    </source>
</evidence>
<gene>
    <name evidence="2" type="ORF">BD410DRAFT_841981</name>
</gene>
<dbReference type="Gene3D" id="1.20.1280.50">
    <property type="match status" value="1"/>
</dbReference>
<name>A0A4Y7PW59_9AGAM</name>
<dbReference type="InterPro" id="IPR032675">
    <property type="entry name" value="LRR_dom_sf"/>
</dbReference>
<evidence type="ECO:0000313" key="3">
    <source>
        <dbReference type="Proteomes" id="UP000294933"/>
    </source>
</evidence>
<evidence type="ECO:0000313" key="2">
    <source>
        <dbReference type="EMBL" id="TDL19633.1"/>
    </source>
</evidence>
<dbReference type="AlphaFoldDB" id="A0A4Y7PW59"/>
<reference evidence="2 3" key="1">
    <citation type="submission" date="2018-06" db="EMBL/GenBank/DDBJ databases">
        <title>A transcriptomic atlas of mushroom development highlights an independent origin of complex multicellularity.</title>
        <authorList>
            <consortium name="DOE Joint Genome Institute"/>
            <person name="Krizsan K."/>
            <person name="Almasi E."/>
            <person name="Merenyi Z."/>
            <person name="Sahu N."/>
            <person name="Viragh M."/>
            <person name="Koszo T."/>
            <person name="Mondo S."/>
            <person name="Kiss B."/>
            <person name="Balint B."/>
            <person name="Kues U."/>
            <person name="Barry K."/>
            <person name="Hegedus J.C."/>
            <person name="Henrissat B."/>
            <person name="Johnson J."/>
            <person name="Lipzen A."/>
            <person name="Ohm R."/>
            <person name="Nagy I."/>
            <person name="Pangilinan J."/>
            <person name="Yan J."/>
            <person name="Xiong Y."/>
            <person name="Grigoriev I.V."/>
            <person name="Hibbett D.S."/>
            <person name="Nagy L.G."/>
        </authorList>
    </citation>
    <scope>NUCLEOTIDE SEQUENCE [LARGE SCALE GENOMIC DNA]</scope>
    <source>
        <strain evidence="2 3">SZMC22713</strain>
    </source>
</reference>
<dbReference type="OrthoDB" id="2269034at2759"/>
<dbReference type="Gene3D" id="3.80.10.10">
    <property type="entry name" value="Ribonuclease Inhibitor"/>
    <property type="match status" value="1"/>
</dbReference>
<dbReference type="EMBL" id="ML170195">
    <property type="protein sequence ID" value="TDL19633.1"/>
    <property type="molecule type" value="Genomic_DNA"/>
</dbReference>
<sequence>MIPSHVDVKHLKALTVVLERAKKCAGQLGQRNIWYSGNPCNHPSKFLEELKVLKAHKETLLRLCKSLQKRILILQTPCNDITRQAGIKTLPSEVLSQIFIFSYVGSRDNQQAIHLSHVCRQFRSIALQTPALWTHLHNERPLPETEEFLRRSGSSPLTTTCSTGLMYWPELFAEFLANISSHSLRWSEVELRLEDARLITDNDERENGLAHYRPNLPLPNLTSIHHTYSDDFFHSQWEPWFDTPWLLPALRSYTAVNFMPKSDILSGRITRFSVSWERSYLLDDLSYINLVSFIHILDEVKTLQHLSFSFIDIPFESQHNDLPTATLPNVTTFVLMAKGGPEVEHSIDSLLSNLKLPNLENMSWSVVVTNALGHDLPSMLGWLIPSAKLRRLHLEDHSRLPHALETIIRRCTSLVDLTLCIPNADLFSKTYRNRGWGDTFARRFPLQILTLKDCDAVTRDELQYLLDTLRRGPNWDTFRRLEVNCCKRLSEDFLLAIEDRADGKLKWTTPF</sequence>
<organism evidence="2 3">
    <name type="scientific">Rickenella mellea</name>
    <dbReference type="NCBI Taxonomy" id="50990"/>
    <lineage>
        <taxon>Eukaryota</taxon>
        <taxon>Fungi</taxon>
        <taxon>Dikarya</taxon>
        <taxon>Basidiomycota</taxon>
        <taxon>Agaricomycotina</taxon>
        <taxon>Agaricomycetes</taxon>
        <taxon>Hymenochaetales</taxon>
        <taxon>Rickenellaceae</taxon>
        <taxon>Rickenella</taxon>
    </lineage>
</organism>
<accession>A0A4Y7PW59</accession>
<dbReference type="Proteomes" id="UP000294933">
    <property type="component" value="Unassembled WGS sequence"/>
</dbReference>
<dbReference type="InterPro" id="IPR036047">
    <property type="entry name" value="F-box-like_dom_sf"/>
</dbReference>
<dbReference type="SUPFAM" id="SSF52047">
    <property type="entry name" value="RNI-like"/>
    <property type="match status" value="1"/>
</dbReference>
<feature type="domain" description="F-box" evidence="1">
    <location>
        <begin position="88"/>
        <end position="137"/>
    </location>
</feature>
<dbReference type="SUPFAM" id="SSF81383">
    <property type="entry name" value="F-box domain"/>
    <property type="match status" value="1"/>
</dbReference>
<proteinExistence type="predicted"/>
<keyword evidence="3" id="KW-1185">Reference proteome</keyword>